<keyword evidence="8" id="KW-1185">Reference proteome</keyword>
<keyword evidence="4 7" id="KW-0560">Oxidoreductase</keyword>
<evidence type="ECO:0000313" key="7">
    <source>
        <dbReference type="EMBL" id="MCW2310068.1"/>
    </source>
</evidence>
<reference evidence="8" key="1">
    <citation type="submission" date="2023-07" db="EMBL/GenBank/DDBJ databases">
        <title>Genome sequencing of Purple Non-Sulfur Bacteria from various extreme environments.</title>
        <authorList>
            <person name="Mayer M."/>
        </authorList>
    </citation>
    <scope>NUCLEOTIDE SEQUENCE [LARGE SCALE GENOMIC DNA]</scope>
    <source>
        <strain evidence="8">DSM 17935</strain>
    </source>
</reference>
<evidence type="ECO:0000256" key="3">
    <source>
        <dbReference type="ARBA" id="ARBA00022964"/>
    </source>
</evidence>
<comment type="cofactor">
    <cofactor evidence="1">
        <name>Fe(2+)</name>
        <dbReference type="ChEBI" id="CHEBI:29033"/>
    </cofactor>
</comment>
<dbReference type="EC" id="1.14.11.33" evidence="7"/>
<dbReference type="SUPFAM" id="SSF51197">
    <property type="entry name" value="Clavaminate synthase-like"/>
    <property type="match status" value="1"/>
</dbReference>
<proteinExistence type="predicted"/>
<evidence type="ECO:0000256" key="5">
    <source>
        <dbReference type="ARBA" id="ARBA00023004"/>
    </source>
</evidence>
<dbReference type="GO" id="GO:0035516">
    <property type="term" value="F:broad specificity oxidative DNA demethylase activity"/>
    <property type="evidence" value="ECO:0007669"/>
    <property type="project" value="UniProtKB-EC"/>
</dbReference>
<protein>
    <submittedName>
        <fullName evidence="7">Alkylated DNA repair protein (DNA oxidative demethylase)</fullName>
        <ecNumber evidence="7">1.14.11.33</ecNumber>
    </submittedName>
</protein>
<feature type="domain" description="Fe2OG dioxygenase" evidence="6">
    <location>
        <begin position="93"/>
        <end position="201"/>
    </location>
</feature>
<keyword evidence="3" id="KW-0223">Dioxygenase</keyword>
<keyword evidence="2" id="KW-0479">Metal-binding</keyword>
<evidence type="ECO:0000256" key="4">
    <source>
        <dbReference type="ARBA" id="ARBA00023002"/>
    </source>
</evidence>
<dbReference type="EMBL" id="JAOQNS010000018">
    <property type="protein sequence ID" value="MCW2310068.1"/>
    <property type="molecule type" value="Genomic_DNA"/>
</dbReference>
<sequence>MQVKPGYLDPADQAELLSEIVAAISAAPFFTPRMPRTGKPFSVVMTNCGPLGWVSDRAGYRYQPTHPETGAPWPAMPERLLEIWNALSGYPGPPEACLVNYYRPGARMGLHVDADEEDFSAPVLSVSLGDTALFRVGGTRRRDPTRSFRLSSGDIMLLTGETRRAYHGIDRLYPGTSRLLTPYGDLFPEGGRINLTLRRVTPVSG</sequence>
<evidence type="ECO:0000256" key="1">
    <source>
        <dbReference type="ARBA" id="ARBA00001954"/>
    </source>
</evidence>
<keyword evidence="5" id="KW-0408">Iron</keyword>
<dbReference type="InterPro" id="IPR027450">
    <property type="entry name" value="AlkB-like"/>
</dbReference>
<accession>A0ABT3HI43</accession>
<name>A0ABT3HI43_9HYPH</name>
<dbReference type="Proteomes" id="UP001209755">
    <property type="component" value="Unassembled WGS sequence"/>
</dbReference>
<evidence type="ECO:0000259" key="6">
    <source>
        <dbReference type="PROSITE" id="PS51471"/>
    </source>
</evidence>
<organism evidence="7 8">
    <name type="scientific">Rhodobium gokarnense</name>
    <dbReference type="NCBI Taxonomy" id="364296"/>
    <lineage>
        <taxon>Bacteria</taxon>
        <taxon>Pseudomonadati</taxon>
        <taxon>Pseudomonadota</taxon>
        <taxon>Alphaproteobacteria</taxon>
        <taxon>Hyphomicrobiales</taxon>
        <taxon>Rhodobiaceae</taxon>
        <taxon>Rhodobium</taxon>
    </lineage>
</organism>
<dbReference type="PANTHER" id="PTHR16557">
    <property type="entry name" value="ALKYLATED DNA REPAIR PROTEIN ALKB-RELATED"/>
    <property type="match status" value="1"/>
</dbReference>
<evidence type="ECO:0000313" key="8">
    <source>
        <dbReference type="Proteomes" id="UP001209755"/>
    </source>
</evidence>
<dbReference type="RefSeq" id="WP_264603645.1">
    <property type="nucleotide sequence ID" value="NZ_JAOQNS010000018.1"/>
</dbReference>
<dbReference type="InterPro" id="IPR004574">
    <property type="entry name" value="Alkb"/>
</dbReference>
<dbReference type="InterPro" id="IPR037151">
    <property type="entry name" value="AlkB-like_sf"/>
</dbReference>
<gene>
    <name evidence="7" type="ORF">M2319_004433</name>
</gene>
<dbReference type="InterPro" id="IPR005123">
    <property type="entry name" value="Oxoglu/Fe-dep_dioxygenase_dom"/>
</dbReference>
<dbReference type="PANTHER" id="PTHR16557:SF2">
    <property type="entry name" value="NUCLEIC ACID DIOXYGENASE ALKBH1"/>
    <property type="match status" value="1"/>
</dbReference>
<dbReference type="Gene3D" id="2.60.120.590">
    <property type="entry name" value="Alpha-ketoglutarate-dependent dioxygenase AlkB-like"/>
    <property type="match status" value="1"/>
</dbReference>
<comment type="caution">
    <text evidence="7">The sequence shown here is derived from an EMBL/GenBank/DDBJ whole genome shotgun (WGS) entry which is preliminary data.</text>
</comment>
<evidence type="ECO:0000256" key="2">
    <source>
        <dbReference type="ARBA" id="ARBA00022723"/>
    </source>
</evidence>
<dbReference type="PROSITE" id="PS51471">
    <property type="entry name" value="FE2OG_OXY"/>
    <property type="match status" value="1"/>
</dbReference>
<dbReference type="Pfam" id="PF13532">
    <property type="entry name" value="2OG-FeII_Oxy_2"/>
    <property type="match status" value="1"/>
</dbReference>